<protein>
    <recommendedName>
        <fullName evidence="13">DNA-binding response regulator</fullName>
    </recommendedName>
</protein>
<evidence type="ECO:0000256" key="8">
    <source>
        <dbReference type="PROSITE-ProRule" id="PRU00169"/>
    </source>
</evidence>
<gene>
    <name evidence="11" type="ORF">DQG23_22320</name>
</gene>
<evidence type="ECO:0000256" key="4">
    <source>
        <dbReference type="ARBA" id="ARBA00023012"/>
    </source>
</evidence>
<evidence type="ECO:0000256" key="5">
    <source>
        <dbReference type="ARBA" id="ARBA00023015"/>
    </source>
</evidence>
<evidence type="ECO:0000313" key="12">
    <source>
        <dbReference type="Proteomes" id="UP000250369"/>
    </source>
</evidence>
<keyword evidence="6" id="KW-0238">DNA-binding</keyword>
<evidence type="ECO:0008006" key="13">
    <source>
        <dbReference type="Google" id="ProtNLM"/>
    </source>
</evidence>
<dbReference type="PANTHER" id="PTHR42713">
    <property type="entry name" value="HISTIDINE KINASE-RELATED"/>
    <property type="match status" value="1"/>
</dbReference>
<dbReference type="RefSeq" id="WP_113033089.1">
    <property type="nucleotide sequence ID" value="NZ_QMFB01000013.1"/>
</dbReference>
<comment type="subcellular location">
    <subcellularLocation>
        <location evidence="1">Cytoplasm</location>
    </subcellularLocation>
</comment>
<dbReference type="Gene3D" id="3.40.50.2300">
    <property type="match status" value="1"/>
</dbReference>
<evidence type="ECO:0000256" key="1">
    <source>
        <dbReference type="ARBA" id="ARBA00004496"/>
    </source>
</evidence>
<dbReference type="SUPFAM" id="SSF46689">
    <property type="entry name" value="Homeodomain-like"/>
    <property type="match status" value="1"/>
</dbReference>
<keyword evidence="2" id="KW-0963">Cytoplasm</keyword>
<dbReference type="Gene3D" id="1.10.10.60">
    <property type="entry name" value="Homeodomain-like"/>
    <property type="match status" value="2"/>
</dbReference>
<dbReference type="PANTHER" id="PTHR42713:SF3">
    <property type="entry name" value="TRANSCRIPTIONAL REGULATORY PROTEIN HPTR"/>
    <property type="match status" value="1"/>
</dbReference>
<dbReference type="InterPro" id="IPR018060">
    <property type="entry name" value="HTH_AraC"/>
</dbReference>
<proteinExistence type="predicted"/>
<evidence type="ECO:0000256" key="2">
    <source>
        <dbReference type="ARBA" id="ARBA00022490"/>
    </source>
</evidence>
<dbReference type="Pfam" id="PF12833">
    <property type="entry name" value="HTH_18"/>
    <property type="match status" value="1"/>
</dbReference>
<feature type="domain" description="Response regulatory" evidence="10">
    <location>
        <begin position="3"/>
        <end position="120"/>
    </location>
</feature>
<dbReference type="InterPro" id="IPR001789">
    <property type="entry name" value="Sig_transdc_resp-reg_receiver"/>
</dbReference>
<dbReference type="PRINTS" id="PR00032">
    <property type="entry name" value="HTHARAC"/>
</dbReference>
<evidence type="ECO:0000313" key="11">
    <source>
        <dbReference type="EMBL" id="RAV19271.1"/>
    </source>
</evidence>
<evidence type="ECO:0000256" key="6">
    <source>
        <dbReference type="ARBA" id="ARBA00023125"/>
    </source>
</evidence>
<dbReference type="Proteomes" id="UP000250369">
    <property type="component" value="Unassembled WGS sequence"/>
</dbReference>
<dbReference type="InterPro" id="IPR018062">
    <property type="entry name" value="HTH_AraC-typ_CS"/>
</dbReference>
<dbReference type="InterPro" id="IPR020449">
    <property type="entry name" value="Tscrpt_reg_AraC-type_HTH"/>
</dbReference>
<dbReference type="GO" id="GO:0043565">
    <property type="term" value="F:sequence-specific DNA binding"/>
    <property type="evidence" value="ECO:0007669"/>
    <property type="project" value="InterPro"/>
</dbReference>
<dbReference type="InterPro" id="IPR051552">
    <property type="entry name" value="HptR"/>
</dbReference>
<organism evidence="11 12">
    <name type="scientific">Paenibacillus contaminans</name>
    <dbReference type="NCBI Taxonomy" id="450362"/>
    <lineage>
        <taxon>Bacteria</taxon>
        <taxon>Bacillati</taxon>
        <taxon>Bacillota</taxon>
        <taxon>Bacilli</taxon>
        <taxon>Bacillales</taxon>
        <taxon>Paenibacillaceae</taxon>
        <taxon>Paenibacillus</taxon>
    </lineage>
</organism>
<dbReference type="SUPFAM" id="SSF52172">
    <property type="entry name" value="CheY-like"/>
    <property type="match status" value="1"/>
</dbReference>
<dbReference type="InterPro" id="IPR009057">
    <property type="entry name" value="Homeodomain-like_sf"/>
</dbReference>
<name>A0A329MH48_9BACL</name>
<dbReference type="GO" id="GO:0005737">
    <property type="term" value="C:cytoplasm"/>
    <property type="evidence" value="ECO:0007669"/>
    <property type="project" value="UniProtKB-SubCell"/>
</dbReference>
<dbReference type="EMBL" id="QMFB01000013">
    <property type="protein sequence ID" value="RAV19271.1"/>
    <property type="molecule type" value="Genomic_DNA"/>
</dbReference>
<feature type="domain" description="HTH araC/xylS-type" evidence="9">
    <location>
        <begin position="445"/>
        <end position="544"/>
    </location>
</feature>
<evidence type="ECO:0000256" key="3">
    <source>
        <dbReference type="ARBA" id="ARBA00022553"/>
    </source>
</evidence>
<dbReference type="PROSITE" id="PS00041">
    <property type="entry name" value="HTH_ARAC_FAMILY_1"/>
    <property type="match status" value="1"/>
</dbReference>
<dbReference type="SMART" id="SM00448">
    <property type="entry name" value="REC"/>
    <property type="match status" value="1"/>
</dbReference>
<dbReference type="GO" id="GO:0003700">
    <property type="term" value="F:DNA-binding transcription factor activity"/>
    <property type="evidence" value="ECO:0007669"/>
    <property type="project" value="InterPro"/>
</dbReference>
<evidence type="ECO:0000259" key="9">
    <source>
        <dbReference type="PROSITE" id="PS01124"/>
    </source>
</evidence>
<dbReference type="PROSITE" id="PS01124">
    <property type="entry name" value="HTH_ARAC_FAMILY_2"/>
    <property type="match status" value="1"/>
</dbReference>
<keyword evidence="5" id="KW-0805">Transcription regulation</keyword>
<feature type="modified residue" description="4-aspartylphosphate" evidence="8">
    <location>
        <position position="55"/>
    </location>
</feature>
<dbReference type="Pfam" id="PF00072">
    <property type="entry name" value="Response_reg"/>
    <property type="match status" value="1"/>
</dbReference>
<dbReference type="SMART" id="SM00342">
    <property type="entry name" value="HTH_ARAC"/>
    <property type="match status" value="1"/>
</dbReference>
<evidence type="ECO:0000256" key="7">
    <source>
        <dbReference type="ARBA" id="ARBA00023163"/>
    </source>
</evidence>
<sequence>MNNVLVVDDEPIILEALYNTLTRMEDHELIVWKAPSADEAIEIMKSSRIDILMTDVRMPGMSGLELVGLVRKQWERCKIIILSGYSDYEYLQTALQQNVFDYLLKPVDEEVIVETITRVITEIESNMHVQELMTKAESQLQRAQSLLHRDFSEKLFAGELYAEGTIAESLEMLKLPLRCDLDVIVVVGRTDRWPRDYLLKEKLLMHYAIHNIVKEYLSSACRIVTFIENGYMVWLIQGAEDGSREDQDLITLHWYIGEMLEKIQQSIRDYLKLPVSLLLSKPNIGWPSIANTFKEMCAWLQRGIGLDEEIIFIERIDEMKPSHDSGEQSFADIKRSMSHLQNLLESGNEDAFMQEFADFFRAVQEFVFLEYTLQLEIYANLSWMFLTYINNRKISPFIEEDLAYLSNYGLFANWSEMEACFLRLAARLFSLVQGENKSQKQEIVDKIDAYIVESFSSEYFSLTHLAKTFQLSTSYLSRLYHSEKGISLTERMKQLRMTRAKELLLIENKKIQEVALELGFYNVPYFSKFFKKNIGITPQEFKQKYAMAPGGGPSGHGQ</sequence>
<comment type="caution">
    <text evidence="11">The sequence shown here is derived from an EMBL/GenBank/DDBJ whole genome shotgun (WGS) entry which is preliminary data.</text>
</comment>
<keyword evidence="4" id="KW-0902">Two-component regulatory system</keyword>
<keyword evidence="7" id="KW-0804">Transcription</keyword>
<keyword evidence="12" id="KW-1185">Reference proteome</keyword>
<dbReference type="GO" id="GO:0000160">
    <property type="term" value="P:phosphorelay signal transduction system"/>
    <property type="evidence" value="ECO:0007669"/>
    <property type="project" value="UniProtKB-KW"/>
</dbReference>
<dbReference type="AlphaFoldDB" id="A0A329MH48"/>
<keyword evidence="3 8" id="KW-0597">Phosphoprotein</keyword>
<accession>A0A329MH48</accession>
<dbReference type="OrthoDB" id="247151at2"/>
<dbReference type="PROSITE" id="PS50110">
    <property type="entry name" value="RESPONSE_REGULATORY"/>
    <property type="match status" value="1"/>
</dbReference>
<dbReference type="CDD" id="cd17536">
    <property type="entry name" value="REC_YesN-like"/>
    <property type="match status" value="1"/>
</dbReference>
<dbReference type="InterPro" id="IPR011006">
    <property type="entry name" value="CheY-like_superfamily"/>
</dbReference>
<evidence type="ECO:0000259" key="10">
    <source>
        <dbReference type="PROSITE" id="PS50110"/>
    </source>
</evidence>
<reference evidence="11 12" key="1">
    <citation type="journal article" date="2009" name="Int. J. Syst. Evol. Microbiol.">
        <title>Paenibacillus contaminans sp. nov., isolated from a contaminated laboratory plate.</title>
        <authorList>
            <person name="Chou J.H."/>
            <person name="Lee J.H."/>
            <person name="Lin M.C."/>
            <person name="Chang P.S."/>
            <person name="Arun A.B."/>
            <person name="Young C.C."/>
            <person name="Chen W.M."/>
        </authorList>
    </citation>
    <scope>NUCLEOTIDE SEQUENCE [LARGE SCALE GENOMIC DNA]</scope>
    <source>
        <strain evidence="11 12">CKOBP-6</strain>
    </source>
</reference>